<keyword evidence="4" id="KW-0393">Immunoglobulin domain</keyword>
<sequence>MIKVMSFCAGLKTRHVSIICFALAVSTVVCEGMELKTAPLKVARCGENVTLTCEATIKKSDIVSLSFAWGGNKTCKCEDSQTNPEVQCESTDESPHHRLNLTLINVMPVNQGNYTCKLRSTKGVEADKTHLAVKECLGSSNSSTNQSDVTCWFDGVYPIGIIHWFRGDVNLTDSTTTRKEQDQYGRYNVSSTIGMTRQASGSADRLQCIWIMVEIMMVKFIL</sequence>
<dbReference type="InterPro" id="IPR007110">
    <property type="entry name" value="Ig-like_dom"/>
</dbReference>
<dbReference type="InterPro" id="IPR036179">
    <property type="entry name" value="Ig-like_dom_sf"/>
</dbReference>
<organism evidence="7 8">
    <name type="scientific">Larimichthys crocea</name>
    <name type="common">Large yellow croaker</name>
    <name type="synonym">Pseudosciaena crocea</name>
    <dbReference type="NCBI Taxonomy" id="215358"/>
    <lineage>
        <taxon>Eukaryota</taxon>
        <taxon>Metazoa</taxon>
        <taxon>Chordata</taxon>
        <taxon>Craniata</taxon>
        <taxon>Vertebrata</taxon>
        <taxon>Euteleostomi</taxon>
        <taxon>Actinopterygii</taxon>
        <taxon>Neopterygii</taxon>
        <taxon>Teleostei</taxon>
        <taxon>Neoteleostei</taxon>
        <taxon>Acanthomorphata</taxon>
        <taxon>Eupercaria</taxon>
        <taxon>Sciaenidae</taxon>
        <taxon>Larimichthys</taxon>
    </lineage>
</organism>
<dbReference type="Gene3D" id="2.60.40.10">
    <property type="entry name" value="Immunoglobulins"/>
    <property type="match status" value="2"/>
</dbReference>
<protein>
    <recommendedName>
        <fullName evidence="6">Ig-like domain-containing protein</fullName>
    </recommendedName>
</protein>
<dbReference type="InterPro" id="IPR013162">
    <property type="entry name" value="CD80_C2-set"/>
</dbReference>
<reference evidence="7 8" key="1">
    <citation type="submission" date="2019-07" db="EMBL/GenBank/DDBJ databases">
        <title>Chromosome genome assembly for large yellow croaker.</title>
        <authorList>
            <person name="Xiao S."/>
        </authorList>
    </citation>
    <scope>NUCLEOTIDE SEQUENCE [LARGE SCALE GENOMIC DNA]</scope>
    <source>
        <strain evidence="7">JMULYC20181020</strain>
        <tissue evidence="7">Muscle</tissue>
    </source>
</reference>
<keyword evidence="3" id="KW-1015">Disulfide bond</keyword>
<proteinExistence type="predicted"/>
<dbReference type="AlphaFoldDB" id="A0A6G0HVH6"/>
<dbReference type="PROSITE" id="PS50835">
    <property type="entry name" value="IG_LIKE"/>
    <property type="match status" value="1"/>
</dbReference>
<evidence type="ECO:0000259" key="6">
    <source>
        <dbReference type="PROSITE" id="PS50835"/>
    </source>
</evidence>
<dbReference type="Pfam" id="PF08205">
    <property type="entry name" value="C2-set_2"/>
    <property type="match status" value="1"/>
</dbReference>
<evidence type="ECO:0000313" key="8">
    <source>
        <dbReference type="Proteomes" id="UP000424527"/>
    </source>
</evidence>
<accession>A0A6G0HVH6</accession>
<comment type="caution">
    <text evidence="7">The sequence shown here is derived from an EMBL/GenBank/DDBJ whole genome shotgun (WGS) entry which is preliminary data.</text>
</comment>
<keyword evidence="2" id="KW-0472">Membrane</keyword>
<keyword evidence="8" id="KW-1185">Reference proteome</keyword>
<dbReference type="InterPro" id="IPR013783">
    <property type="entry name" value="Ig-like_fold"/>
</dbReference>
<dbReference type="InterPro" id="IPR003599">
    <property type="entry name" value="Ig_sub"/>
</dbReference>
<dbReference type="InterPro" id="IPR013151">
    <property type="entry name" value="Immunoglobulin_dom"/>
</dbReference>
<feature type="signal peptide" evidence="5">
    <location>
        <begin position="1"/>
        <end position="32"/>
    </location>
</feature>
<dbReference type="EMBL" id="REGW02000018">
    <property type="protein sequence ID" value="KAE8283021.1"/>
    <property type="molecule type" value="Genomic_DNA"/>
</dbReference>
<evidence type="ECO:0000256" key="1">
    <source>
        <dbReference type="ARBA" id="ARBA00004167"/>
    </source>
</evidence>
<feature type="domain" description="Ig-like" evidence="6">
    <location>
        <begin position="46"/>
        <end position="132"/>
    </location>
</feature>
<evidence type="ECO:0000256" key="5">
    <source>
        <dbReference type="SAM" id="SignalP"/>
    </source>
</evidence>
<feature type="chain" id="PRO_5026092681" description="Ig-like domain-containing protein" evidence="5">
    <location>
        <begin position="33"/>
        <end position="222"/>
    </location>
</feature>
<evidence type="ECO:0000256" key="3">
    <source>
        <dbReference type="ARBA" id="ARBA00023157"/>
    </source>
</evidence>
<comment type="subcellular location">
    <subcellularLocation>
        <location evidence="1">Membrane</location>
        <topology evidence="1">Single-pass membrane protein</topology>
    </subcellularLocation>
</comment>
<evidence type="ECO:0000256" key="4">
    <source>
        <dbReference type="ARBA" id="ARBA00023319"/>
    </source>
</evidence>
<evidence type="ECO:0000313" key="7">
    <source>
        <dbReference type="EMBL" id="KAE8283021.1"/>
    </source>
</evidence>
<name>A0A6G0HVH6_LARCR</name>
<dbReference type="Proteomes" id="UP000424527">
    <property type="component" value="Unassembled WGS sequence"/>
</dbReference>
<keyword evidence="5" id="KW-0732">Signal</keyword>
<gene>
    <name evidence="7" type="ORF">D5F01_LYC18416</name>
</gene>
<evidence type="ECO:0000256" key="2">
    <source>
        <dbReference type="ARBA" id="ARBA00023136"/>
    </source>
</evidence>
<dbReference type="Pfam" id="PF00047">
    <property type="entry name" value="ig"/>
    <property type="match status" value="1"/>
</dbReference>
<dbReference type="SUPFAM" id="SSF48726">
    <property type="entry name" value="Immunoglobulin"/>
    <property type="match status" value="2"/>
</dbReference>
<dbReference type="GO" id="GO:0016020">
    <property type="term" value="C:membrane"/>
    <property type="evidence" value="ECO:0007669"/>
    <property type="project" value="UniProtKB-SubCell"/>
</dbReference>
<dbReference type="SMART" id="SM00409">
    <property type="entry name" value="IG"/>
    <property type="match status" value="1"/>
</dbReference>